<dbReference type="PANTHER" id="PTHR43618:SF8">
    <property type="entry name" value="7ALPHA-HYDROXYSTEROID DEHYDROGENASE"/>
    <property type="match status" value="1"/>
</dbReference>
<proteinExistence type="inferred from homology"/>
<keyword evidence="5" id="KW-1185">Reference proteome</keyword>
<dbReference type="AlphaFoldDB" id="A0A5C3LWH1"/>
<accession>A0A5C3LWH1</accession>
<evidence type="ECO:0000313" key="4">
    <source>
        <dbReference type="EMBL" id="TFK33101.1"/>
    </source>
</evidence>
<dbReference type="EMBL" id="ML213655">
    <property type="protein sequence ID" value="TFK33101.1"/>
    <property type="molecule type" value="Genomic_DNA"/>
</dbReference>
<dbReference type="GO" id="GO:0016491">
    <property type="term" value="F:oxidoreductase activity"/>
    <property type="evidence" value="ECO:0007669"/>
    <property type="project" value="UniProtKB-KW"/>
</dbReference>
<sequence>MTLITSGRLGIGSWIAEGFVRGGGKVYIIGIREKNLQGVVEKLNDSALRKALNHVSDVTIGEDIKQLVRFVDKREDSRGVLVNDASNYLLGPRIPHEATL</sequence>
<comment type="similarity">
    <text evidence="1">Belongs to the short-chain dehydrogenases/reductases (SDR) family.</text>
</comment>
<keyword evidence="2" id="KW-0521">NADP</keyword>
<dbReference type="InterPro" id="IPR052178">
    <property type="entry name" value="Sec_Metab_Biosynth_SDR"/>
</dbReference>
<evidence type="ECO:0000256" key="2">
    <source>
        <dbReference type="ARBA" id="ARBA00022857"/>
    </source>
</evidence>
<dbReference type="OrthoDB" id="3192213at2759"/>
<dbReference type="Pfam" id="PF00106">
    <property type="entry name" value="adh_short"/>
    <property type="match status" value="1"/>
</dbReference>
<dbReference type="InterPro" id="IPR002347">
    <property type="entry name" value="SDR_fam"/>
</dbReference>
<dbReference type="STRING" id="68775.A0A5C3LWH1"/>
<protein>
    <submittedName>
        <fullName evidence="4">Uncharacterized protein</fullName>
    </submittedName>
</protein>
<dbReference type="SUPFAM" id="SSF51735">
    <property type="entry name" value="NAD(P)-binding Rossmann-fold domains"/>
    <property type="match status" value="1"/>
</dbReference>
<reference evidence="4 5" key="1">
    <citation type="journal article" date="2019" name="Nat. Ecol. Evol.">
        <title>Megaphylogeny resolves global patterns of mushroom evolution.</title>
        <authorList>
            <person name="Varga T."/>
            <person name="Krizsan K."/>
            <person name="Foldi C."/>
            <person name="Dima B."/>
            <person name="Sanchez-Garcia M."/>
            <person name="Sanchez-Ramirez S."/>
            <person name="Szollosi G.J."/>
            <person name="Szarkandi J.G."/>
            <person name="Papp V."/>
            <person name="Albert L."/>
            <person name="Andreopoulos W."/>
            <person name="Angelini C."/>
            <person name="Antonin V."/>
            <person name="Barry K.W."/>
            <person name="Bougher N.L."/>
            <person name="Buchanan P."/>
            <person name="Buyck B."/>
            <person name="Bense V."/>
            <person name="Catcheside P."/>
            <person name="Chovatia M."/>
            <person name="Cooper J."/>
            <person name="Damon W."/>
            <person name="Desjardin D."/>
            <person name="Finy P."/>
            <person name="Geml J."/>
            <person name="Haridas S."/>
            <person name="Hughes K."/>
            <person name="Justo A."/>
            <person name="Karasinski D."/>
            <person name="Kautmanova I."/>
            <person name="Kiss B."/>
            <person name="Kocsube S."/>
            <person name="Kotiranta H."/>
            <person name="LaButti K.M."/>
            <person name="Lechner B.E."/>
            <person name="Liimatainen K."/>
            <person name="Lipzen A."/>
            <person name="Lukacs Z."/>
            <person name="Mihaltcheva S."/>
            <person name="Morgado L.N."/>
            <person name="Niskanen T."/>
            <person name="Noordeloos M.E."/>
            <person name="Ohm R.A."/>
            <person name="Ortiz-Santana B."/>
            <person name="Ovrebo C."/>
            <person name="Racz N."/>
            <person name="Riley R."/>
            <person name="Savchenko A."/>
            <person name="Shiryaev A."/>
            <person name="Soop K."/>
            <person name="Spirin V."/>
            <person name="Szebenyi C."/>
            <person name="Tomsovsky M."/>
            <person name="Tulloss R.E."/>
            <person name="Uehling J."/>
            <person name="Grigoriev I.V."/>
            <person name="Vagvolgyi C."/>
            <person name="Papp T."/>
            <person name="Martin F.M."/>
            <person name="Miettinen O."/>
            <person name="Hibbett D.S."/>
            <person name="Nagy L.G."/>
        </authorList>
    </citation>
    <scope>NUCLEOTIDE SEQUENCE [LARGE SCALE GENOMIC DNA]</scope>
    <source>
        <strain evidence="4 5">CBS 166.37</strain>
    </source>
</reference>
<name>A0A5C3LWH1_9AGAR</name>
<keyword evidence="3" id="KW-0560">Oxidoreductase</keyword>
<dbReference type="Gene3D" id="3.40.50.720">
    <property type="entry name" value="NAD(P)-binding Rossmann-like Domain"/>
    <property type="match status" value="1"/>
</dbReference>
<evidence type="ECO:0000313" key="5">
    <source>
        <dbReference type="Proteomes" id="UP000308652"/>
    </source>
</evidence>
<dbReference type="Proteomes" id="UP000308652">
    <property type="component" value="Unassembled WGS sequence"/>
</dbReference>
<gene>
    <name evidence="4" type="ORF">BDQ12DRAFT_670526</name>
</gene>
<dbReference type="PANTHER" id="PTHR43618">
    <property type="entry name" value="7-ALPHA-HYDROXYSTEROID DEHYDROGENASE"/>
    <property type="match status" value="1"/>
</dbReference>
<dbReference type="InterPro" id="IPR036291">
    <property type="entry name" value="NAD(P)-bd_dom_sf"/>
</dbReference>
<organism evidence="4 5">
    <name type="scientific">Crucibulum laeve</name>
    <dbReference type="NCBI Taxonomy" id="68775"/>
    <lineage>
        <taxon>Eukaryota</taxon>
        <taxon>Fungi</taxon>
        <taxon>Dikarya</taxon>
        <taxon>Basidiomycota</taxon>
        <taxon>Agaricomycotina</taxon>
        <taxon>Agaricomycetes</taxon>
        <taxon>Agaricomycetidae</taxon>
        <taxon>Agaricales</taxon>
        <taxon>Agaricineae</taxon>
        <taxon>Nidulariaceae</taxon>
        <taxon>Crucibulum</taxon>
    </lineage>
</organism>
<evidence type="ECO:0000256" key="1">
    <source>
        <dbReference type="ARBA" id="ARBA00006484"/>
    </source>
</evidence>
<evidence type="ECO:0000256" key="3">
    <source>
        <dbReference type="ARBA" id="ARBA00023002"/>
    </source>
</evidence>